<protein>
    <submittedName>
        <fullName evidence="3">DUF4097 family beta strand repeat protein</fullName>
    </submittedName>
</protein>
<dbReference type="EMBL" id="WJBC01000001">
    <property type="protein sequence ID" value="MBC3802919.1"/>
    <property type="molecule type" value="Genomic_DNA"/>
</dbReference>
<reference evidence="3 4" key="1">
    <citation type="journal article" date="2020" name="mSystems">
        <title>Defining Genomic and Predicted Metabolic Features of the Acetobacterium Genus.</title>
        <authorList>
            <person name="Ross D.E."/>
            <person name="Marshall C.W."/>
            <person name="Gulliver D."/>
            <person name="May H.D."/>
            <person name="Norman R.S."/>
        </authorList>
    </citation>
    <scope>NUCLEOTIDE SEQUENCE [LARGE SCALE GENOMIC DNA]</scope>
    <source>
        <strain evidence="3 4">DSM 8238</strain>
    </source>
</reference>
<dbReference type="Gene3D" id="2.160.20.120">
    <property type="match status" value="1"/>
</dbReference>
<feature type="domain" description="DUF4097" evidence="2">
    <location>
        <begin position="56"/>
        <end position="309"/>
    </location>
</feature>
<gene>
    <name evidence="3" type="ORF">GH808_00485</name>
</gene>
<keyword evidence="1" id="KW-1133">Transmembrane helix</keyword>
<organism evidence="3 4">
    <name type="scientific">Acetobacterium fimetarium</name>
    <dbReference type="NCBI Taxonomy" id="52691"/>
    <lineage>
        <taxon>Bacteria</taxon>
        <taxon>Bacillati</taxon>
        <taxon>Bacillota</taxon>
        <taxon>Clostridia</taxon>
        <taxon>Eubacteriales</taxon>
        <taxon>Eubacteriaceae</taxon>
        <taxon>Acetobacterium</taxon>
    </lineage>
</organism>
<dbReference type="Pfam" id="PF13349">
    <property type="entry name" value="DUF4097"/>
    <property type="match status" value="1"/>
</dbReference>
<keyword evidence="1" id="KW-0812">Transmembrane</keyword>
<comment type="caution">
    <text evidence="3">The sequence shown here is derived from an EMBL/GenBank/DDBJ whole genome shotgun (WGS) entry which is preliminary data.</text>
</comment>
<feature type="transmembrane region" description="Helical" evidence="1">
    <location>
        <begin position="7"/>
        <end position="34"/>
    </location>
</feature>
<proteinExistence type="predicted"/>
<name>A0ABR6WRI3_9FIRM</name>
<evidence type="ECO:0000256" key="1">
    <source>
        <dbReference type="SAM" id="Phobius"/>
    </source>
</evidence>
<evidence type="ECO:0000313" key="4">
    <source>
        <dbReference type="Proteomes" id="UP000603234"/>
    </source>
</evidence>
<accession>A0ABR6WRI3</accession>
<keyword evidence="1" id="KW-0472">Membrane</keyword>
<sequence>MKSLTRTLLIVAGALIGTGFVLAIVGFAIGGFSWNAFNTAGPYEEKSQTFNAAEVSAITVDAKGCDVVLVGSDADEIKIDYAENKNGTWNIAKSADGKLSAKYQASRGWFNFSFGISTGERAITISVPAKYAGAIEASVASGDVDVSKLQLAKELSLSAASGSLALTDVSANGKIVADAKSGDIEAKNISANSDLDLTANSGSVTLNAGRIAGNLTMLTTSGDLKVTQTNAGGKISLAAESGEVSFKALAGHDIDLAAGSGDVRGSIAGKATDFTITANANSDDQNIVNSAGGDKHLNAATNSGDIEIEFDASGQ</sequence>
<dbReference type="Proteomes" id="UP000603234">
    <property type="component" value="Unassembled WGS sequence"/>
</dbReference>
<keyword evidence="4" id="KW-1185">Reference proteome</keyword>
<evidence type="ECO:0000313" key="3">
    <source>
        <dbReference type="EMBL" id="MBC3802919.1"/>
    </source>
</evidence>
<evidence type="ECO:0000259" key="2">
    <source>
        <dbReference type="Pfam" id="PF13349"/>
    </source>
</evidence>
<dbReference type="RefSeq" id="WP_186840841.1">
    <property type="nucleotide sequence ID" value="NZ_WJBC01000001.1"/>
</dbReference>
<dbReference type="InterPro" id="IPR025164">
    <property type="entry name" value="Toastrack_DUF4097"/>
</dbReference>